<dbReference type="PROSITE" id="PS50181">
    <property type="entry name" value="FBOX"/>
    <property type="match status" value="1"/>
</dbReference>
<dbReference type="InterPro" id="IPR017451">
    <property type="entry name" value="F-box-assoc_interact_dom"/>
</dbReference>
<dbReference type="PANTHER" id="PTHR31672:SF11">
    <property type="entry name" value="F-BOX PROTEIN CPR1-LIKE ISOFORM X2"/>
    <property type="match status" value="1"/>
</dbReference>
<proteinExistence type="predicted"/>
<organism evidence="2 3">
    <name type="scientific">Castilleja foliolosa</name>
    <dbReference type="NCBI Taxonomy" id="1961234"/>
    <lineage>
        <taxon>Eukaryota</taxon>
        <taxon>Viridiplantae</taxon>
        <taxon>Streptophyta</taxon>
        <taxon>Embryophyta</taxon>
        <taxon>Tracheophyta</taxon>
        <taxon>Spermatophyta</taxon>
        <taxon>Magnoliopsida</taxon>
        <taxon>eudicotyledons</taxon>
        <taxon>Gunneridae</taxon>
        <taxon>Pentapetalae</taxon>
        <taxon>asterids</taxon>
        <taxon>lamiids</taxon>
        <taxon>Lamiales</taxon>
        <taxon>Orobanchaceae</taxon>
        <taxon>Pedicularideae</taxon>
        <taxon>Castillejinae</taxon>
        <taxon>Castilleja</taxon>
    </lineage>
</organism>
<evidence type="ECO:0000313" key="2">
    <source>
        <dbReference type="EMBL" id="KAL3615572.1"/>
    </source>
</evidence>
<sequence length="362" mass="41791">MTSWSKTSPPCKRDMSKATNIDSLPDDVLFEILLRVPAQDLYDSTRFVCHKWYNMINTRNFKHSHLQRSTPGLLAVSVLKSEQAFMTIQNGRIEISKWSYGVGCRVLSSCNGLLLDGRYITNPVTKQHFALEKLTKTKRCALAYAASSRAYKVVCASYSPFDRKHGLVCAIMTVGVDTDWRCRVNTQHLSLKAKELLKESLLTTRGFVHWVRNDCPESVLSMNVESEIITQIPGPCLRDDCKSLYCHYLPMGRYLSMFIDRGEFSWEVWKMKPEIGEWTKMPNIDLEPQKLPKHLIRECKRLHFKGPMLIPVGWSNSGEVLFFDVYLYIVAFNVRTREIDLCKLGCMLNLFLDHRTSLEWLD</sequence>
<reference evidence="3" key="1">
    <citation type="journal article" date="2024" name="IScience">
        <title>Strigolactones Initiate the Formation of Haustorium-like Structures in Castilleja.</title>
        <authorList>
            <person name="Buerger M."/>
            <person name="Peterson D."/>
            <person name="Chory J."/>
        </authorList>
    </citation>
    <scope>NUCLEOTIDE SEQUENCE [LARGE SCALE GENOMIC DNA]</scope>
</reference>
<dbReference type="Pfam" id="PF00646">
    <property type="entry name" value="F-box"/>
    <property type="match status" value="1"/>
</dbReference>
<name>A0ABD3BFJ1_9LAMI</name>
<protein>
    <recommendedName>
        <fullName evidence="1">F-box domain-containing protein</fullName>
    </recommendedName>
</protein>
<dbReference type="AlphaFoldDB" id="A0ABD3BFJ1"/>
<dbReference type="Proteomes" id="UP001632038">
    <property type="component" value="Unassembled WGS sequence"/>
</dbReference>
<dbReference type="PANTHER" id="PTHR31672">
    <property type="entry name" value="BNACNNG10540D PROTEIN"/>
    <property type="match status" value="1"/>
</dbReference>
<dbReference type="NCBIfam" id="TIGR01640">
    <property type="entry name" value="F_box_assoc_1"/>
    <property type="match status" value="1"/>
</dbReference>
<keyword evidence="3" id="KW-1185">Reference proteome</keyword>
<dbReference type="Pfam" id="PF08268">
    <property type="entry name" value="FBA_3"/>
    <property type="match status" value="1"/>
</dbReference>
<dbReference type="InterPro" id="IPR050796">
    <property type="entry name" value="SCF_F-box_component"/>
</dbReference>
<accession>A0ABD3BFJ1</accession>
<gene>
    <name evidence="2" type="ORF">CASFOL_041233</name>
</gene>
<evidence type="ECO:0000259" key="1">
    <source>
        <dbReference type="PROSITE" id="PS50181"/>
    </source>
</evidence>
<dbReference type="InterPro" id="IPR013187">
    <property type="entry name" value="F-box-assoc_dom_typ3"/>
</dbReference>
<dbReference type="InterPro" id="IPR036047">
    <property type="entry name" value="F-box-like_dom_sf"/>
</dbReference>
<dbReference type="SMART" id="SM00256">
    <property type="entry name" value="FBOX"/>
    <property type="match status" value="1"/>
</dbReference>
<dbReference type="Gene3D" id="1.20.1280.50">
    <property type="match status" value="1"/>
</dbReference>
<dbReference type="EMBL" id="JAVIJP010000100">
    <property type="protein sequence ID" value="KAL3615572.1"/>
    <property type="molecule type" value="Genomic_DNA"/>
</dbReference>
<evidence type="ECO:0000313" key="3">
    <source>
        <dbReference type="Proteomes" id="UP001632038"/>
    </source>
</evidence>
<dbReference type="InterPro" id="IPR001810">
    <property type="entry name" value="F-box_dom"/>
</dbReference>
<dbReference type="SUPFAM" id="SSF81383">
    <property type="entry name" value="F-box domain"/>
    <property type="match status" value="1"/>
</dbReference>
<comment type="caution">
    <text evidence="2">The sequence shown here is derived from an EMBL/GenBank/DDBJ whole genome shotgun (WGS) entry which is preliminary data.</text>
</comment>
<feature type="domain" description="F-box" evidence="1">
    <location>
        <begin position="18"/>
        <end position="64"/>
    </location>
</feature>